<gene>
    <name evidence="5" type="ORF">GCM10017581_072620</name>
</gene>
<dbReference type="InterPro" id="IPR051024">
    <property type="entry name" value="GlcNAc_Chitin_IntDeg"/>
</dbReference>
<dbReference type="Pfam" id="PF21340">
    <property type="entry name" value="Polysacc_lyase-like"/>
    <property type="match status" value="1"/>
</dbReference>
<dbReference type="InterPro" id="IPR001919">
    <property type="entry name" value="CBD2"/>
</dbReference>
<evidence type="ECO:0000256" key="3">
    <source>
        <dbReference type="SAM" id="SignalP"/>
    </source>
</evidence>
<dbReference type="PROSITE" id="PS51318">
    <property type="entry name" value="TAT"/>
    <property type="match status" value="1"/>
</dbReference>
<reference evidence="5" key="1">
    <citation type="journal article" date="2014" name="Int. J. Syst. Evol. Microbiol.">
        <title>Complete genome sequence of Corynebacterium casei LMG S-19264T (=DSM 44701T), isolated from a smear-ripened cheese.</title>
        <authorList>
            <consortium name="US DOE Joint Genome Institute (JGI-PGF)"/>
            <person name="Walter F."/>
            <person name="Albersmeier A."/>
            <person name="Kalinowski J."/>
            <person name="Ruckert C."/>
        </authorList>
    </citation>
    <scope>NUCLEOTIDE SEQUENCE</scope>
    <source>
        <strain evidence="5">VKM Ac-1321</strain>
    </source>
</reference>
<dbReference type="Gene3D" id="2.60.40.290">
    <property type="match status" value="1"/>
</dbReference>
<dbReference type="Proteomes" id="UP001143480">
    <property type="component" value="Unassembled WGS sequence"/>
</dbReference>
<dbReference type="CDD" id="cd21177">
    <property type="entry name" value="LPMO_AA10"/>
    <property type="match status" value="1"/>
</dbReference>
<dbReference type="SMART" id="SM00637">
    <property type="entry name" value="CBD_II"/>
    <property type="match status" value="1"/>
</dbReference>
<dbReference type="Pfam" id="PF03067">
    <property type="entry name" value="LPMO_10"/>
    <property type="match status" value="1"/>
</dbReference>
<feature type="region of interest" description="Disordered" evidence="2">
    <location>
        <begin position="370"/>
        <end position="408"/>
    </location>
</feature>
<dbReference type="GO" id="GO:0005975">
    <property type="term" value="P:carbohydrate metabolic process"/>
    <property type="evidence" value="ECO:0007669"/>
    <property type="project" value="InterPro"/>
</dbReference>
<dbReference type="PROSITE" id="PS51173">
    <property type="entry name" value="CBM2"/>
    <property type="match status" value="1"/>
</dbReference>
<evidence type="ECO:0000256" key="2">
    <source>
        <dbReference type="SAM" id="MobiDB-lite"/>
    </source>
</evidence>
<dbReference type="Pfam" id="PF00553">
    <property type="entry name" value="CBM_2"/>
    <property type="match status" value="1"/>
</dbReference>
<protein>
    <recommendedName>
        <fullName evidence="4">CBM2 domain-containing protein</fullName>
    </recommendedName>
</protein>
<dbReference type="InterPro" id="IPR014756">
    <property type="entry name" value="Ig_E-set"/>
</dbReference>
<evidence type="ECO:0000256" key="1">
    <source>
        <dbReference type="ARBA" id="ARBA00022729"/>
    </source>
</evidence>
<keyword evidence="6" id="KW-1185">Reference proteome</keyword>
<organism evidence="5 6">
    <name type="scientific">Dactylosporangium matsuzakiense</name>
    <dbReference type="NCBI Taxonomy" id="53360"/>
    <lineage>
        <taxon>Bacteria</taxon>
        <taxon>Bacillati</taxon>
        <taxon>Actinomycetota</taxon>
        <taxon>Actinomycetes</taxon>
        <taxon>Micromonosporales</taxon>
        <taxon>Micromonosporaceae</taxon>
        <taxon>Dactylosporangium</taxon>
    </lineage>
</organism>
<dbReference type="GO" id="GO:0030247">
    <property type="term" value="F:polysaccharide binding"/>
    <property type="evidence" value="ECO:0007669"/>
    <property type="project" value="UniProtKB-UniRule"/>
</dbReference>
<name>A0A9W6NPU9_9ACTN</name>
<dbReference type="GO" id="GO:0004553">
    <property type="term" value="F:hydrolase activity, hydrolyzing O-glycosyl compounds"/>
    <property type="evidence" value="ECO:0007669"/>
    <property type="project" value="InterPro"/>
</dbReference>
<proteinExistence type="predicted"/>
<dbReference type="PANTHER" id="PTHR34823">
    <property type="entry name" value="GLCNAC-BINDING PROTEIN A"/>
    <property type="match status" value="1"/>
</dbReference>
<dbReference type="PANTHER" id="PTHR34823:SF1">
    <property type="entry name" value="CHITIN-BINDING TYPE-4 DOMAIN-CONTAINING PROTEIN"/>
    <property type="match status" value="1"/>
</dbReference>
<feature type="compositionally biased region" description="Low complexity" evidence="2">
    <location>
        <begin position="259"/>
        <end position="269"/>
    </location>
</feature>
<dbReference type="Gene3D" id="2.70.50.50">
    <property type="entry name" value="chitin-binding protein cbp21"/>
    <property type="match status" value="1"/>
</dbReference>
<dbReference type="InterPro" id="IPR006311">
    <property type="entry name" value="TAT_signal"/>
</dbReference>
<evidence type="ECO:0000313" key="5">
    <source>
        <dbReference type="EMBL" id="GLL05515.1"/>
    </source>
</evidence>
<evidence type="ECO:0000259" key="4">
    <source>
        <dbReference type="PROSITE" id="PS51173"/>
    </source>
</evidence>
<evidence type="ECO:0000313" key="6">
    <source>
        <dbReference type="Proteomes" id="UP001143480"/>
    </source>
</evidence>
<dbReference type="InterPro" id="IPR008965">
    <property type="entry name" value="CBM2/CBM3_carb-bd_dom_sf"/>
</dbReference>
<dbReference type="InterPro" id="IPR012291">
    <property type="entry name" value="CBM2_carb-bd_dom_sf"/>
</dbReference>
<sequence>MTIRRRLALWFAAAMAGTGAVVVLATPASAHGALMQPGSRQYLCWKDGLNATGAIQPKNPACAAAVAQQGTNSLYNWFAMLRSDGAGRTSGFIPDNKMCSADAKLYDFSGFDLVRTDWPLTHLTAGATMEFDYSNWAAHPGTFYLYVTKDGFDPSQPITWNSLESTPFLQVTNPPQVGSVGTNDGHYYWSGKLPTGKSGRHIIYSVWSRSDSTETFYGCSDVTFDGGNGQVTGVGDGNPGSTATPTNGGPTSRPPSSPSSPGASSSSPGNTGGGGNAGCTASYTVTSSWSGGFQADIKVTNTGTAPTSSWKVGWNYTGGQTVAQGWNATVTQSGTAVSAANVSWNGAIPAGGSTNFGMLGNGSAGTAPTLSCAANGGTPTTGSPTASSSPSRSTSASASASTGPTQGGQTCTTAAFCDGFESQTGSTVSGVWGTSYANCQGSGTATVDSSVAHSGSKSVRIDGKGGYCNHVLVKPAKDLSGLGSVWYGRFYVRHTTALPAQHVAFAALKDSGDGGKDLRMGGQNGALQWNRESDDATLPAQSPNGVAQSRPLPTNSWNCVEFMVDGRGLLTTWLNGTAIPGLTVDGTPTADIDQQWLARSWKPAPQDLRLGWEAYGDGDDTLWYDDVAVGAQRIGC</sequence>
<dbReference type="InterPro" id="IPR048955">
    <property type="entry name" value="Cip1-like_core"/>
</dbReference>
<feature type="signal peptide" evidence="3">
    <location>
        <begin position="1"/>
        <end position="30"/>
    </location>
</feature>
<dbReference type="InterPro" id="IPR004302">
    <property type="entry name" value="Cellulose/chitin-bd_N"/>
</dbReference>
<feature type="domain" description="CBM2" evidence="4">
    <location>
        <begin position="272"/>
        <end position="382"/>
    </location>
</feature>
<feature type="region of interest" description="Disordered" evidence="2">
    <location>
        <begin position="228"/>
        <end position="275"/>
    </location>
</feature>
<dbReference type="AlphaFoldDB" id="A0A9W6NPU9"/>
<dbReference type="EMBL" id="BSFP01000059">
    <property type="protein sequence ID" value="GLL05515.1"/>
    <property type="molecule type" value="Genomic_DNA"/>
</dbReference>
<dbReference type="Gene3D" id="2.60.120.200">
    <property type="match status" value="1"/>
</dbReference>
<keyword evidence="1 3" id="KW-0732">Signal</keyword>
<dbReference type="SUPFAM" id="SSF81296">
    <property type="entry name" value="E set domains"/>
    <property type="match status" value="1"/>
</dbReference>
<dbReference type="SUPFAM" id="SSF49384">
    <property type="entry name" value="Carbohydrate-binding domain"/>
    <property type="match status" value="1"/>
</dbReference>
<reference evidence="5" key="2">
    <citation type="submission" date="2023-01" db="EMBL/GenBank/DDBJ databases">
        <authorList>
            <person name="Sun Q."/>
            <person name="Evtushenko L."/>
        </authorList>
    </citation>
    <scope>NUCLEOTIDE SEQUENCE</scope>
    <source>
        <strain evidence="5">VKM Ac-1321</strain>
    </source>
</reference>
<feature type="compositionally biased region" description="Low complexity" evidence="2">
    <location>
        <begin position="376"/>
        <end position="408"/>
    </location>
</feature>
<accession>A0A9W6NPU9</accession>
<feature type="compositionally biased region" description="Gly residues" evidence="2">
    <location>
        <begin position="228"/>
        <end position="238"/>
    </location>
</feature>
<feature type="chain" id="PRO_5040933166" description="CBM2 domain-containing protein" evidence="3">
    <location>
        <begin position="31"/>
        <end position="636"/>
    </location>
</feature>
<comment type="caution">
    <text evidence="5">The sequence shown here is derived from an EMBL/GenBank/DDBJ whole genome shotgun (WGS) entry which is preliminary data.</text>
</comment>